<gene>
    <name evidence="1" type="ORF">GJ744_001240</name>
</gene>
<comment type="caution">
    <text evidence="1">The sequence shown here is derived from an EMBL/GenBank/DDBJ whole genome shotgun (WGS) entry which is preliminary data.</text>
</comment>
<sequence length="70" mass="7827">MRSDTIIQEDNASSHAHRHQVTVYATYDIIRLLWSEKGYITRYAYDSQGYGEGMAAGVRGSAARADTEVD</sequence>
<dbReference type="AlphaFoldDB" id="A0A8H7AH87"/>
<protein>
    <submittedName>
        <fullName evidence="1">Uncharacterized protein</fullName>
    </submittedName>
</protein>
<name>A0A8H7AH87_9EURO</name>
<keyword evidence="2" id="KW-1185">Reference proteome</keyword>
<dbReference type="EMBL" id="JAACFV010000118">
    <property type="protein sequence ID" value="KAF7505100.1"/>
    <property type="molecule type" value="Genomic_DNA"/>
</dbReference>
<reference evidence="1" key="1">
    <citation type="submission" date="2020-02" db="EMBL/GenBank/DDBJ databases">
        <authorList>
            <person name="Palmer J.M."/>
        </authorList>
    </citation>
    <scope>NUCLEOTIDE SEQUENCE</scope>
    <source>
        <strain evidence="1">EPUS1.4</strain>
        <tissue evidence="1">Thallus</tissue>
    </source>
</reference>
<evidence type="ECO:0000313" key="1">
    <source>
        <dbReference type="EMBL" id="KAF7505100.1"/>
    </source>
</evidence>
<proteinExistence type="predicted"/>
<organism evidence="1 2">
    <name type="scientific">Endocarpon pusillum</name>
    <dbReference type="NCBI Taxonomy" id="364733"/>
    <lineage>
        <taxon>Eukaryota</taxon>
        <taxon>Fungi</taxon>
        <taxon>Dikarya</taxon>
        <taxon>Ascomycota</taxon>
        <taxon>Pezizomycotina</taxon>
        <taxon>Eurotiomycetes</taxon>
        <taxon>Chaetothyriomycetidae</taxon>
        <taxon>Verrucariales</taxon>
        <taxon>Verrucariaceae</taxon>
        <taxon>Endocarpon</taxon>
    </lineage>
</organism>
<dbReference type="Proteomes" id="UP000606974">
    <property type="component" value="Unassembled WGS sequence"/>
</dbReference>
<evidence type="ECO:0000313" key="2">
    <source>
        <dbReference type="Proteomes" id="UP000606974"/>
    </source>
</evidence>
<dbReference type="OrthoDB" id="5410680at2759"/>
<accession>A0A8H7AH87</accession>